<dbReference type="PANTHER" id="PTHR33400">
    <property type="entry name" value="ZINC FINGER CCCH DOMAIN-CONTAINING PROTEIN 6-RELATED"/>
    <property type="match status" value="1"/>
</dbReference>
<evidence type="ECO:0000256" key="1">
    <source>
        <dbReference type="ARBA" id="ARBA00023125"/>
    </source>
</evidence>
<evidence type="ECO:0000313" key="5">
    <source>
        <dbReference type="Proteomes" id="UP000836841"/>
    </source>
</evidence>
<dbReference type="PANTHER" id="PTHR33400:SF12">
    <property type="entry name" value="ZINC FINGER CCCH DOMAIN-CONTAINING PROTEIN 45-RELATED"/>
    <property type="match status" value="1"/>
</dbReference>
<proteinExistence type="predicted"/>
<dbReference type="EMBL" id="OU466858">
    <property type="protein sequence ID" value="CAH2043069.1"/>
    <property type="molecule type" value="Genomic_DNA"/>
</dbReference>
<feature type="domain" description="C3H1-type" evidence="3">
    <location>
        <begin position="311"/>
        <end position="339"/>
    </location>
</feature>
<dbReference type="GO" id="GO:0008270">
    <property type="term" value="F:zinc ion binding"/>
    <property type="evidence" value="ECO:0007669"/>
    <property type="project" value="UniProtKB-KW"/>
</dbReference>
<organism evidence="4 5">
    <name type="scientific">Thlaspi arvense</name>
    <name type="common">Field penny-cress</name>
    <dbReference type="NCBI Taxonomy" id="13288"/>
    <lineage>
        <taxon>Eukaryota</taxon>
        <taxon>Viridiplantae</taxon>
        <taxon>Streptophyta</taxon>
        <taxon>Embryophyta</taxon>
        <taxon>Tracheophyta</taxon>
        <taxon>Spermatophyta</taxon>
        <taxon>Magnoliopsida</taxon>
        <taxon>eudicotyledons</taxon>
        <taxon>Gunneridae</taxon>
        <taxon>Pentapetalae</taxon>
        <taxon>rosids</taxon>
        <taxon>malvids</taxon>
        <taxon>Brassicales</taxon>
        <taxon>Brassicaceae</taxon>
        <taxon>Thlaspideae</taxon>
        <taxon>Thlaspi</taxon>
    </lineage>
</organism>
<accession>A0AAU9RMH1</accession>
<gene>
    <name evidence="4" type="ORF">TAV2_LOCUS5740</name>
</gene>
<keyword evidence="2" id="KW-0863">Zinc-finger</keyword>
<sequence length="358" mass="38504">MKMFIPNEALLVGSGGESTETLCENLRIAKVLEAFYPHRSVIPDRPSVSSAVEDESFDDGITPNIRLTPIEDEHAAVAAESCHSPKSPSAVFGLGPDLNLAALSALMNTKEQGSLIDADLLVKFLTDPEIIKSLMNDIAGKPLETGKPGLVLRPGNGVTNIVPVSVQSSVCVATQPVSSALSMNQKPPLDSHTYPSSPGLKPLPRLVDSLKPIPVDDDVVVSVPKPQSQSLNNSTSSTWNTMMNSAPDALSSNGAYPMKINREDPASAKQPVKNLDYFKNLIREHGGVTPATNETNSYKGRVENSMRLVNAKAQKPCIFFGKARGCKLGESCLYLHDHSKRFSAAPEFPRAKRTKFGT</sequence>
<keyword evidence="1" id="KW-0238">DNA-binding</keyword>
<dbReference type="Proteomes" id="UP000836841">
    <property type="component" value="Chromosome 2"/>
</dbReference>
<evidence type="ECO:0000256" key="2">
    <source>
        <dbReference type="PROSITE-ProRule" id="PRU00723"/>
    </source>
</evidence>
<name>A0AAU9RMH1_THLAR</name>
<reference evidence="4 5" key="1">
    <citation type="submission" date="2022-03" db="EMBL/GenBank/DDBJ databases">
        <authorList>
            <person name="Nunn A."/>
            <person name="Chopra R."/>
            <person name="Nunn A."/>
            <person name="Contreras Garrido A."/>
        </authorList>
    </citation>
    <scope>NUCLEOTIDE SEQUENCE [LARGE SCALE GENOMIC DNA]</scope>
</reference>
<evidence type="ECO:0000259" key="3">
    <source>
        <dbReference type="PROSITE" id="PS50103"/>
    </source>
</evidence>
<keyword evidence="2" id="KW-0479">Metal-binding</keyword>
<feature type="zinc finger region" description="C3H1-type" evidence="2">
    <location>
        <begin position="311"/>
        <end position="339"/>
    </location>
</feature>
<dbReference type="AlphaFoldDB" id="A0AAU9RMH1"/>
<evidence type="ECO:0000313" key="4">
    <source>
        <dbReference type="EMBL" id="CAH2043069.1"/>
    </source>
</evidence>
<keyword evidence="2" id="KW-0862">Zinc</keyword>
<keyword evidence="5" id="KW-1185">Reference proteome</keyword>
<dbReference type="PROSITE" id="PS50103">
    <property type="entry name" value="ZF_C3H1"/>
    <property type="match status" value="1"/>
</dbReference>
<protein>
    <recommendedName>
        <fullName evidence="3">C3H1-type domain-containing protein</fullName>
    </recommendedName>
</protein>
<dbReference type="InterPro" id="IPR000571">
    <property type="entry name" value="Znf_CCCH"/>
</dbReference>
<dbReference type="GO" id="GO:0003677">
    <property type="term" value="F:DNA binding"/>
    <property type="evidence" value="ECO:0007669"/>
    <property type="project" value="UniProtKB-KW"/>
</dbReference>